<comment type="similarity">
    <text evidence="5">Belongs to the TIFA family.</text>
</comment>
<name>A0A835TSG4_9PASS</name>
<evidence type="ECO:0000259" key="8">
    <source>
        <dbReference type="Pfam" id="PF00498"/>
    </source>
</evidence>
<organism evidence="9">
    <name type="scientific">Lamprotornis superbus</name>
    <dbReference type="NCBI Taxonomy" id="245042"/>
    <lineage>
        <taxon>Eukaryota</taxon>
        <taxon>Metazoa</taxon>
        <taxon>Chordata</taxon>
        <taxon>Craniata</taxon>
        <taxon>Vertebrata</taxon>
        <taxon>Euteleostomi</taxon>
        <taxon>Archelosauria</taxon>
        <taxon>Archosauria</taxon>
        <taxon>Dinosauria</taxon>
        <taxon>Saurischia</taxon>
        <taxon>Theropoda</taxon>
        <taxon>Coelurosauria</taxon>
        <taxon>Aves</taxon>
        <taxon>Neognathae</taxon>
        <taxon>Neoaves</taxon>
        <taxon>Telluraves</taxon>
        <taxon>Australaves</taxon>
        <taxon>Passeriformes</taxon>
        <taxon>Sturnidae</taxon>
        <taxon>Lamprotornis</taxon>
    </lineage>
</organism>
<feature type="compositionally biased region" description="Basic and acidic residues" evidence="7">
    <location>
        <begin position="48"/>
        <end position="57"/>
    </location>
</feature>
<keyword evidence="2" id="KW-0963">Cytoplasm</keyword>
<evidence type="ECO:0000256" key="4">
    <source>
        <dbReference type="ARBA" id="ARBA00022859"/>
    </source>
</evidence>
<dbReference type="Pfam" id="PF00498">
    <property type="entry name" value="FHA"/>
    <property type="match status" value="1"/>
</dbReference>
<comment type="caution">
    <text evidence="9">The sequence shown here is derived from an EMBL/GenBank/DDBJ whole genome shotgun (WGS) entry which is preliminary data.</text>
</comment>
<dbReference type="GO" id="GO:0045087">
    <property type="term" value="P:innate immune response"/>
    <property type="evidence" value="ECO:0007669"/>
    <property type="project" value="UniProtKB-KW"/>
</dbReference>
<evidence type="ECO:0000313" key="9">
    <source>
        <dbReference type="EMBL" id="KAG0117166.1"/>
    </source>
</evidence>
<feature type="compositionally biased region" description="Low complexity" evidence="7">
    <location>
        <begin position="18"/>
        <end position="30"/>
    </location>
</feature>
<dbReference type="InterPro" id="IPR000253">
    <property type="entry name" value="FHA_dom"/>
</dbReference>
<sequence>KFHFRPGRALGTSHLSTARPSSSRLSASRRLPQELPRVRSRRSPRQPLEPRSRQEAKTEETVTCLHLTFYHPGQEEKMMFRCLNFCNREQVRADDTAKFGRDSSVCRYNLMDTRVSRIQFSLQFYRKLHTSECGFEIKNLSKKTKLTVNQTELGHLNKIDLPWKCIICFGDYQILAEIQEGESVDYFETHLHLAEAPILQERCLPSLQPIPENGISPSLFLPQGKSPTEIDENELQRVIPNPRVTTRGAAYKGAAWLGASHVPWQPLGTGRGRAARSLSVLGVTICPGGHYLSWGVASASRASDADTSSTGLTKPAYSELPLSSISALTKSFSHSSPLESSEAEAGWLPVFLLLLNFSAARRMSSSVLERSRTGIILGQLALSSTKPNTVLSSLNTFLPSQGGLATVQENILTVSASESQRRRDHIAETRVFFHLLHEHGRLHRFWQLT</sequence>
<comment type="subcellular location">
    <subcellularLocation>
        <location evidence="1">Cytoplasm</location>
    </subcellularLocation>
</comment>
<dbReference type="InterPro" id="IPR033621">
    <property type="entry name" value="TIFA"/>
</dbReference>
<evidence type="ECO:0000256" key="5">
    <source>
        <dbReference type="ARBA" id="ARBA00038199"/>
    </source>
</evidence>
<proteinExistence type="inferred from homology"/>
<dbReference type="SUPFAM" id="SSF49879">
    <property type="entry name" value="SMAD/FHA domain"/>
    <property type="match status" value="1"/>
</dbReference>
<dbReference type="InterPro" id="IPR008984">
    <property type="entry name" value="SMAD_FHA_dom_sf"/>
</dbReference>
<feature type="region of interest" description="Disordered" evidence="7">
    <location>
        <begin position="1"/>
        <end position="57"/>
    </location>
</feature>
<evidence type="ECO:0000256" key="1">
    <source>
        <dbReference type="ARBA" id="ARBA00004496"/>
    </source>
</evidence>
<gene>
    <name evidence="9" type="ORF">IHE44_003047</name>
</gene>
<dbReference type="AlphaFoldDB" id="A0A835TSG4"/>
<dbReference type="GO" id="GO:0005737">
    <property type="term" value="C:cytoplasm"/>
    <property type="evidence" value="ECO:0007669"/>
    <property type="project" value="UniProtKB-SubCell"/>
</dbReference>
<keyword evidence="4" id="KW-0391">Immunity</keyword>
<protein>
    <recommendedName>
        <fullName evidence="6">TRAF-interacting protein with FHA domain-containing protein A</fullName>
    </recommendedName>
</protein>
<dbReference type="CDD" id="cd22714">
    <property type="entry name" value="FHA_TIFA"/>
    <property type="match status" value="1"/>
</dbReference>
<evidence type="ECO:0000256" key="2">
    <source>
        <dbReference type="ARBA" id="ARBA00022490"/>
    </source>
</evidence>
<dbReference type="GO" id="GO:0043123">
    <property type="term" value="P:positive regulation of canonical NF-kappaB signal transduction"/>
    <property type="evidence" value="ECO:0007669"/>
    <property type="project" value="InterPro"/>
</dbReference>
<dbReference type="PANTHER" id="PTHR31266:SF2">
    <property type="entry name" value="TRAF-INTERACTING PROTEIN WITH FHA DOMAIN-CONTAINING PROTEIN A"/>
    <property type="match status" value="1"/>
</dbReference>
<reference evidence="9" key="1">
    <citation type="submission" date="2020-10" db="EMBL/GenBank/DDBJ databases">
        <title>Feather gene expression reveals the developmental basis of iridescence in African starlings.</title>
        <authorList>
            <person name="Rubenstein D.R."/>
        </authorList>
    </citation>
    <scope>NUCLEOTIDE SEQUENCE</scope>
    <source>
        <strain evidence="9">SS15</strain>
        <tissue evidence="9">Liver</tissue>
    </source>
</reference>
<dbReference type="PANTHER" id="PTHR31266">
    <property type="entry name" value="TRAF-INTERACTING PROTEIN WITH FHA DOMAIN-CONTAINING PROTEIN A FAMILY MEMBER"/>
    <property type="match status" value="1"/>
</dbReference>
<accession>A0A835TSG4</accession>
<dbReference type="EMBL" id="JADDUC010000148">
    <property type="protein sequence ID" value="KAG0117166.1"/>
    <property type="molecule type" value="Genomic_DNA"/>
</dbReference>
<evidence type="ECO:0000256" key="7">
    <source>
        <dbReference type="SAM" id="MobiDB-lite"/>
    </source>
</evidence>
<evidence type="ECO:0000256" key="6">
    <source>
        <dbReference type="ARBA" id="ARBA00040160"/>
    </source>
</evidence>
<dbReference type="OrthoDB" id="9893545at2759"/>
<evidence type="ECO:0000256" key="3">
    <source>
        <dbReference type="ARBA" id="ARBA00022588"/>
    </source>
</evidence>
<feature type="domain" description="FHA" evidence="8">
    <location>
        <begin position="98"/>
        <end position="170"/>
    </location>
</feature>
<feature type="non-terminal residue" evidence="9">
    <location>
        <position position="449"/>
    </location>
</feature>
<keyword evidence="3" id="KW-0399">Innate immunity</keyword>